<keyword evidence="3" id="KW-0245">EGF-like domain</keyword>
<dbReference type="SUPFAM" id="SSF56112">
    <property type="entry name" value="Protein kinase-like (PK-like)"/>
    <property type="match status" value="1"/>
</dbReference>
<dbReference type="EC" id="2.7.11.1" evidence="18"/>
<keyword evidence="14" id="KW-0675">Receptor</keyword>
<evidence type="ECO:0000313" key="25">
    <source>
        <dbReference type="Proteomes" id="UP001457282"/>
    </source>
</evidence>
<dbReference type="PIRSF" id="PIRSF000641">
    <property type="entry name" value="SRK"/>
    <property type="match status" value="1"/>
</dbReference>
<dbReference type="Gene3D" id="1.10.510.10">
    <property type="entry name" value="Transferase(Phosphotransferase) domain 1"/>
    <property type="match status" value="1"/>
</dbReference>
<dbReference type="FunFam" id="1.10.510.10:FF:000237">
    <property type="entry name" value="G-type lectin S-receptor-like serine/threonine-protein kinase"/>
    <property type="match status" value="1"/>
</dbReference>
<keyword evidence="12 20" id="KW-0472">Membrane</keyword>
<evidence type="ECO:0000256" key="5">
    <source>
        <dbReference type="ARBA" id="ARBA00022692"/>
    </source>
</evidence>
<evidence type="ECO:0000256" key="9">
    <source>
        <dbReference type="ARBA" id="ARBA00022777"/>
    </source>
</evidence>
<dbReference type="InterPro" id="IPR017441">
    <property type="entry name" value="Protein_kinase_ATP_BS"/>
</dbReference>
<evidence type="ECO:0000313" key="24">
    <source>
        <dbReference type="EMBL" id="KAK9932425.1"/>
    </source>
</evidence>
<evidence type="ECO:0000256" key="20">
    <source>
        <dbReference type="SAM" id="Phobius"/>
    </source>
</evidence>
<evidence type="ECO:0000256" key="19">
    <source>
        <dbReference type="PROSITE-ProRule" id="PRU10141"/>
    </source>
</evidence>
<dbReference type="PROSITE" id="PS50011">
    <property type="entry name" value="PROTEIN_KINASE_DOM"/>
    <property type="match status" value="1"/>
</dbReference>
<comment type="similarity">
    <text evidence="18">Belongs to the protein kinase superfamily. Ser/Thr protein kinase family.</text>
</comment>
<gene>
    <name evidence="24" type="ORF">M0R45_019663</name>
</gene>
<dbReference type="SMART" id="SM00220">
    <property type="entry name" value="S_TKc"/>
    <property type="match status" value="1"/>
</dbReference>
<comment type="catalytic activity">
    <reaction evidence="16 18">
        <text>L-threonyl-[protein] + ATP = O-phospho-L-threonyl-[protein] + ADP + H(+)</text>
        <dbReference type="Rhea" id="RHEA:46608"/>
        <dbReference type="Rhea" id="RHEA-COMP:11060"/>
        <dbReference type="Rhea" id="RHEA-COMP:11605"/>
        <dbReference type="ChEBI" id="CHEBI:15378"/>
        <dbReference type="ChEBI" id="CHEBI:30013"/>
        <dbReference type="ChEBI" id="CHEBI:30616"/>
        <dbReference type="ChEBI" id="CHEBI:61977"/>
        <dbReference type="ChEBI" id="CHEBI:456216"/>
        <dbReference type="EC" id="2.7.11.1"/>
    </reaction>
</comment>
<feature type="signal peptide" evidence="21">
    <location>
        <begin position="1"/>
        <end position="22"/>
    </location>
</feature>
<comment type="subcellular location">
    <subcellularLocation>
        <location evidence="1">Membrane</location>
        <topology evidence="1">Single-pass type I membrane protein</topology>
    </subcellularLocation>
</comment>
<dbReference type="GO" id="GO:0005524">
    <property type="term" value="F:ATP binding"/>
    <property type="evidence" value="ECO:0007669"/>
    <property type="project" value="UniProtKB-UniRule"/>
</dbReference>
<dbReference type="SMART" id="SM00108">
    <property type="entry name" value="B_lectin"/>
    <property type="match status" value="1"/>
</dbReference>
<keyword evidence="7" id="KW-0430">Lectin</keyword>
<evidence type="ECO:0000256" key="14">
    <source>
        <dbReference type="ARBA" id="ARBA00023170"/>
    </source>
</evidence>
<keyword evidence="10 18" id="KW-0067">ATP-binding</keyword>
<dbReference type="InterPro" id="IPR051343">
    <property type="entry name" value="G-type_lectin_kinases/EP1-like"/>
</dbReference>
<dbReference type="PROSITE" id="PS00108">
    <property type="entry name" value="PROTEIN_KINASE_ST"/>
    <property type="match status" value="1"/>
</dbReference>
<comment type="catalytic activity">
    <reaction evidence="17 18">
        <text>L-seryl-[protein] + ATP = O-phospho-L-seryl-[protein] + ADP + H(+)</text>
        <dbReference type="Rhea" id="RHEA:17989"/>
        <dbReference type="Rhea" id="RHEA-COMP:9863"/>
        <dbReference type="Rhea" id="RHEA-COMP:11604"/>
        <dbReference type="ChEBI" id="CHEBI:15378"/>
        <dbReference type="ChEBI" id="CHEBI:29999"/>
        <dbReference type="ChEBI" id="CHEBI:30616"/>
        <dbReference type="ChEBI" id="CHEBI:83421"/>
        <dbReference type="ChEBI" id="CHEBI:456216"/>
        <dbReference type="EC" id="2.7.11.1"/>
    </reaction>
</comment>
<evidence type="ECO:0000256" key="8">
    <source>
        <dbReference type="ARBA" id="ARBA00022741"/>
    </source>
</evidence>
<dbReference type="GO" id="GO:0016020">
    <property type="term" value="C:membrane"/>
    <property type="evidence" value="ECO:0007669"/>
    <property type="project" value="UniProtKB-SubCell"/>
</dbReference>
<dbReference type="InterPro" id="IPR036426">
    <property type="entry name" value="Bulb-type_lectin_dom_sf"/>
</dbReference>
<evidence type="ECO:0000256" key="3">
    <source>
        <dbReference type="ARBA" id="ARBA00022536"/>
    </source>
</evidence>
<evidence type="ECO:0000256" key="16">
    <source>
        <dbReference type="ARBA" id="ARBA00047899"/>
    </source>
</evidence>
<evidence type="ECO:0000256" key="13">
    <source>
        <dbReference type="ARBA" id="ARBA00023157"/>
    </source>
</evidence>
<dbReference type="EMBL" id="JBEDUW010000004">
    <property type="protein sequence ID" value="KAK9932425.1"/>
    <property type="molecule type" value="Genomic_DNA"/>
</dbReference>
<dbReference type="Pfam" id="PF01453">
    <property type="entry name" value="B_lectin"/>
    <property type="match status" value="1"/>
</dbReference>
<feature type="chain" id="PRO_5043710635" description="Receptor-like serine/threonine-protein kinase" evidence="21">
    <location>
        <begin position="23"/>
        <end position="798"/>
    </location>
</feature>
<sequence>MAFKLLYASSFLLLLLPIPTIAQTYPNISFGSSLSAQEDSSPWASPSGEFAFGFRKLSNDGFILAIWFDKIPEKTIVWSANGNNLAPKGSTVELNTFGQLVLNYASGEQTLISHDQSKDTGVAYAAMLDTGNFVLADQDSNNLWESFDQPTDTILPTQTLSIGSVLFAPYTATNYSKGRFQLTLESNGSVVLYTTNFPLDSTNFPYKRIEPITSNSVDADSAFQVIFNQSGSIYVTDSKGNIRTIVSDTTVSVQDFYHRATFDYDGVFRHYTYPKNNGSSVWSTLLFIPKNICWELKEETGGGACGFNSICKQDPKGPTTCECPKNYMFIDPNDERKGCKQNFLPQSCEEASPETDLFGFQAMLNTDWPNGDYEHFQPVTEEWCKQICLSDCFCAIAIYDGSRSDCWKKGIPLSNGRMDLSVGWTSLVKIRLGNSTRRPLAIPDAKTQRSSNLTLIGSVLMLIVTYLVVAIITYVVVSRSYSRKAKVSDLYPVINLKCFTYLELKLATSGFKEVLGRGAFATVYKGVLASDKGKLVAVKRLDTVVRENDWEFKAEVSAIGGTNHRNLVKLQGFCNEGQHRILVYEFMSNGSLAGFLFGGESRPSWYRRRDIALGTARGLSYLHGECSSQIIHCDIKPQNILLDDSFTARIADFGVAKLLKTDQTRTTTRFRGTKGYVAPEWYKSLPVTVKADVYSYGVLLLEIIFCRKNFEADAEDEDQMILADWAYNCYKQQKLHLLLQNDDDAIDDFKTVEKYVMISFWCIQEDPSMRPTMKIVTQMLEGIVEVSVPQNPSSLYAI</sequence>
<comment type="caution">
    <text evidence="24">The sequence shown here is derived from an EMBL/GenBank/DDBJ whole genome shotgun (WGS) entry which is preliminary data.</text>
</comment>
<evidence type="ECO:0000256" key="11">
    <source>
        <dbReference type="ARBA" id="ARBA00022989"/>
    </source>
</evidence>
<dbReference type="PANTHER" id="PTHR47976">
    <property type="entry name" value="G-TYPE LECTIN S-RECEPTOR-LIKE SERINE/THREONINE-PROTEIN KINASE SD2-5"/>
    <property type="match status" value="1"/>
</dbReference>
<keyword evidence="25" id="KW-1185">Reference proteome</keyword>
<feature type="domain" description="Protein kinase" evidence="22">
    <location>
        <begin position="509"/>
        <end position="784"/>
    </location>
</feature>
<feature type="transmembrane region" description="Helical" evidence="20">
    <location>
        <begin position="455"/>
        <end position="477"/>
    </location>
</feature>
<dbReference type="Proteomes" id="UP001457282">
    <property type="component" value="Unassembled WGS sequence"/>
</dbReference>
<dbReference type="PROSITE" id="PS00107">
    <property type="entry name" value="PROTEIN_KINASE_ATP"/>
    <property type="match status" value="1"/>
</dbReference>
<keyword evidence="4 18" id="KW-0808">Transferase</keyword>
<evidence type="ECO:0000256" key="6">
    <source>
        <dbReference type="ARBA" id="ARBA00022729"/>
    </source>
</evidence>
<dbReference type="PANTHER" id="PTHR47976:SF108">
    <property type="entry name" value="G-TYPE LECTIN S-RECEPTOR-LIKE SERINE_THREONINE-PROTEIN KINASE LECRK1"/>
    <property type="match status" value="1"/>
</dbReference>
<keyword evidence="2 18" id="KW-0723">Serine/threonine-protein kinase</keyword>
<dbReference type="InterPro" id="IPR024171">
    <property type="entry name" value="SRK-like_kinase"/>
</dbReference>
<evidence type="ECO:0000256" key="4">
    <source>
        <dbReference type="ARBA" id="ARBA00022679"/>
    </source>
</evidence>
<reference evidence="24 25" key="1">
    <citation type="journal article" date="2023" name="G3 (Bethesda)">
        <title>A chromosome-length genome assembly and annotation of blackberry (Rubus argutus, cv. 'Hillquist').</title>
        <authorList>
            <person name="Bruna T."/>
            <person name="Aryal R."/>
            <person name="Dudchenko O."/>
            <person name="Sargent D.J."/>
            <person name="Mead D."/>
            <person name="Buti M."/>
            <person name="Cavallini A."/>
            <person name="Hytonen T."/>
            <person name="Andres J."/>
            <person name="Pham M."/>
            <person name="Weisz D."/>
            <person name="Mascagni F."/>
            <person name="Usai G."/>
            <person name="Natali L."/>
            <person name="Bassil N."/>
            <person name="Fernandez G.E."/>
            <person name="Lomsadze A."/>
            <person name="Armour M."/>
            <person name="Olukolu B."/>
            <person name="Poorten T."/>
            <person name="Britton C."/>
            <person name="Davik J."/>
            <person name="Ashrafi H."/>
            <person name="Aiden E.L."/>
            <person name="Borodovsky M."/>
            <person name="Worthington M."/>
        </authorList>
    </citation>
    <scope>NUCLEOTIDE SEQUENCE [LARGE SCALE GENOMIC DNA]</scope>
    <source>
        <strain evidence="24">PI 553951</strain>
    </source>
</reference>
<evidence type="ECO:0000256" key="2">
    <source>
        <dbReference type="ARBA" id="ARBA00022527"/>
    </source>
</evidence>
<evidence type="ECO:0000256" key="7">
    <source>
        <dbReference type="ARBA" id="ARBA00022734"/>
    </source>
</evidence>
<name>A0AAW1X7L6_RUBAR</name>
<dbReference type="PROSITE" id="PS50927">
    <property type="entry name" value="BULB_LECTIN"/>
    <property type="match status" value="1"/>
</dbReference>
<protein>
    <recommendedName>
        <fullName evidence="18">Receptor-like serine/threonine-protein kinase</fullName>
        <ecNumber evidence="18">2.7.11.1</ecNumber>
    </recommendedName>
</protein>
<evidence type="ECO:0000259" key="23">
    <source>
        <dbReference type="PROSITE" id="PS50927"/>
    </source>
</evidence>
<dbReference type="FunFam" id="2.90.10.10:FF:000013">
    <property type="entry name" value="G-type lectin S-receptor-like serine/threonine-protein kinase LECRK1"/>
    <property type="match status" value="1"/>
</dbReference>
<keyword evidence="6 21" id="KW-0732">Signal</keyword>
<keyword evidence="5 20" id="KW-0812">Transmembrane</keyword>
<dbReference type="GO" id="GO:0004674">
    <property type="term" value="F:protein serine/threonine kinase activity"/>
    <property type="evidence" value="ECO:0007669"/>
    <property type="project" value="UniProtKB-KW"/>
</dbReference>
<dbReference type="SUPFAM" id="SSF51110">
    <property type="entry name" value="alpha-D-mannose-specific plant lectins"/>
    <property type="match status" value="1"/>
</dbReference>
<dbReference type="CDD" id="cd00028">
    <property type="entry name" value="B_lectin"/>
    <property type="match status" value="1"/>
</dbReference>
<dbReference type="InterPro" id="IPR011009">
    <property type="entry name" value="Kinase-like_dom_sf"/>
</dbReference>
<dbReference type="GO" id="GO:0030246">
    <property type="term" value="F:carbohydrate binding"/>
    <property type="evidence" value="ECO:0007669"/>
    <property type="project" value="UniProtKB-KW"/>
</dbReference>
<dbReference type="Pfam" id="PF00069">
    <property type="entry name" value="Pkinase"/>
    <property type="match status" value="1"/>
</dbReference>
<dbReference type="Gene3D" id="3.30.200.20">
    <property type="entry name" value="Phosphorylase Kinase, domain 1"/>
    <property type="match status" value="1"/>
</dbReference>
<keyword evidence="15" id="KW-0325">Glycoprotein</keyword>
<feature type="binding site" evidence="19">
    <location>
        <position position="539"/>
    </location>
    <ligand>
        <name>ATP</name>
        <dbReference type="ChEBI" id="CHEBI:30616"/>
    </ligand>
</feature>
<evidence type="ECO:0000256" key="1">
    <source>
        <dbReference type="ARBA" id="ARBA00004479"/>
    </source>
</evidence>
<keyword evidence="13" id="KW-1015">Disulfide bond</keyword>
<dbReference type="InterPro" id="IPR008271">
    <property type="entry name" value="Ser/Thr_kinase_AS"/>
</dbReference>
<evidence type="ECO:0000256" key="10">
    <source>
        <dbReference type="ARBA" id="ARBA00022840"/>
    </source>
</evidence>
<keyword evidence="9 18" id="KW-0418">Kinase</keyword>
<dbReference type="AlphaFoldDB" id="A0AAW1X7L6"/>
<dbReference type="InterPro" id="IPR001480">
    <property type="entry name" value="Bulb-type_lectin_dom"/>
</dbReference>
<evidence type="ECO:0000256" key="15">
    <source>
        <dbReference type="ARBA" id="ARBA00023180"/>
    </source>
</evidence>
<organism evidence="24 25">
    <name type="scientific">Rubus argutus</name>
    <name type="common">Southern blackberry</name>
    <dbReference type="NCBI Taxonomy" id="59490"/>
    <lineage>
        <taxon>Eukaryota</taxon>
        <taxon>Viridiplantae</taxon>
        <taxon>Streptophyta</taxon>
        <taxon>Embryophyta</taxon>
        <taxon>Tracheophyta</taxon>
        <taxon>Spermatophyta</taxon>
        <taxon>Magnoliopsida</taxon>
        <taxon>eudicotyledons</taxon>
        <taxon>Gunneridae</taxon>
        <taxon>Pentapetalae</taxon>
        <taxon>rosids</taxon>
        <taxon>fabids</taxon>
        <taxon>Rosales</taxon>
        <taxon>Rosaceae</taxon>
        <taxon>Rosoideae</taxon>
        <taxon>Rosoideae incertae sedis</taxon>
        <taxon>Rubus</taxon>
    </lineage>
</organism>
<proteinExistence type="inferred from homology"/>
<dbReference type="InterPro" id="IPR000719">
    <property type="entry name" value="Prot_kinase_dom"/>
</dbReference>
<dbReference type="Gene3D" id="2.90.10.10">
    <property type="entry name" value="Bulb-type lectin domain"/>
    <property type="match status" value="2"/>
</dbReference>
<keyword evidence="8 18" id="KW-0547">Nucleotide-binding</keyword>
<keyword evidence="11 20" id="KW-1133">Transmembrane helix</keyword>
<evidence type="ECO:0000259" key="22">
    <source>
        <dbReference type="PROSITE" id="PS50011"/>
    </source>
</evidence>
<evidence type="ECO:0000256" key="18">
    <source>
        <dbReference type="PIRNR" id="PIRNR000641"/>
    </source>
</evidence>
<dbReference type="CDD" id="cd01098">
    <property type="entry name" value="PAN_AP_plant"/>
    <property type="match status" value="1"/>
</dbReference>
<feature type="domain" description="Bulb-type lectin" evidence="23">
    <location>
        <begin position="25"/>
        <end position="148"/>
    </location>
</feature>
<accession>A0AAW1X7L6</accession>
<evidence type="ECO:0000256" key="12">
    <source>
        <dbReference type="ARBA" id="ARBA00023136"/>
    </source>
</evidence>
<evidence type="ECO:0000256" key="21">
    <source>
        <dbReference type="SAM" id="SignalP"/>
    </source>
</evidence>
<dbReference type="FunFam" id="3.30.200.20:FF:000059">
    <property type="entry name" value="S-receptor-like serine/threonine-protein kinase"/>
    <property type="match status" value="1"/>
</dbReference>
<evidence type="ECO:0000256" key="17">
    <source>
        <dbReference type="ARBA" id="ARBA00048679"/>
    </source>
</evidence>